<organism evidence="2">
    <name type="scientific">Aspergillus niger</name>
    <dbReference type="NCBI Taxonomy" id="5061"/>
    <lineage>
        <taxon>Eukaryota</taxon>
        <taxon>Fungi</taxon>
        <taxon>Dikarya</taxon>
        <taxon>Ascomycota</taxon>
        <taxon>Pezizomycotina</taxon>
        <taxon>Eurotiomycetes</taxon>
        <taxon>Eurotiomycetidae</taxon>
        <taxon>Eurotiales</taxon>
        <taxon>Aspergillaceae</taxon>
        <taxon>Aspergillus</taxon>
        <taxon>Aspergillus subgen. Circumdati</taxon>
    </lineage>
</organism>
<dbReference type="AlphaFoldDB" id="A0AAJ8BL00"/>
<feature type="compositionally biased region" description="Basic and acidic residues" evidence="1">
    <location>
        <begin position="131"/>
        <end position="152"/>
    </location>
</feature>
<accession>A0AAJ8BL00</accession>
<reference evidence="2" key="1">
    <citation type="submission" date="2025-02" db="EMBL/GenBank/DDBJ databases">
        <authorList>
            <consortium name="NCBI Genome Project"/>
        </authorList>
    </citation>
    <scope>NUCLEOTIDE SEQUENCE</scope>
</reference>
<feature type="region of interest" description="Disordered" evidence="1">
    <location>
        <begin position="1"/>
        <end position="21"/>
    </location>
</feature>
<evidence type="ECO:0000313" key="2">
    <source>
        <dbReference type="RefSeq" id="XP_059599590.1"/>
    </source>
</evidence>
<dbReference type="KEGG" id="ang:An01g03690"/>
<dbReference type="GeneID" id="84589890"/>
<dbReference type="RefSeq" id="XP_059599590.1">
    <property type="nucleotide sequence ID" value="XM_059747129.1"/>
</dbReference>
<evidence type="ECO:0000256" key="1">
    <source>
        <dbReference type="SAM" id="MobiDB-lite"/>
    </source>
</evidence>
<sequence length="351" mass="38760">MTTRVTAEKGREGGCAGKEDEERERGCSHASWLFARTEWMGWRQVTKVVVPVSCLALGPGPPPGIRLVRSTKKNSFAMSRSNQSALQCPEYTGRQTSIKAYATGTIWRSSLGMIAGMEGFERVKCRLFESRGSRGKGHRSDSPVDGRDERQGSTEVKGNQPRCGGVLMWSSKPVDDSGEELAEEYAEPEGAAELGPDTLRTATTGWSSIGTEMPRTLKFARPDYPPLEPVNHYEVCRTNLSLPAPMVMVNHAPQRIQINYYCTDMWMIRIPAGSPILHLIQTDPSTRGHPEHVPTREQAYAVLCSSRTQLEISPKLGEVMKGPCSSFIPRALLGRIGGSQESRWSQPPLTR</sequence>
<name>A0AAJ8BL00_ASPNG</name>
<feature type="region of interest" description="Disordered" evidence="1">
    <location>
        <begin position="131"/>
        <end position="165"/>
    </location>
</feature>
<gene>
    <name evidence="2" type="ORF">An01g03690</name>
</gene>
<proteinExistence type="predicted"/>
<reference evidence="2" key="2">
    <citation type="submission" date="2025-08" db="UniProtKB">
        <authorList>
            <consortium name="RefSeq"/>
        </authorList>
    </citation>
    <scope>IDENTIFICATION</scope>
</reference>
<protein>
    <submittedName>
        <fullName evidence="2">Uncharacterized protein</fullName>
    </submittedName>
</protein>
<dbReference type="VEuPathDB" id="FungiDB:An01g03690"/>